<keyword evidence="2" id="KW-1185">Reference proteome</keyword>
<protein>
    <submittedName>
        <fullName evidence="1">Uncharacterized protein</fullName>
    </submittedName>
</protein>
<name>A0A7X1NB57_9BURK</name>
<dbReference type="EMBL" id="WHNP01000012">
    <property type="protein sequence ID" value="MPW18323.1"/>
    <property type="molecule type" value="Genomic_DNA"/>
</dbReference>
<gene>
    <name evidence="1" type="ORF">GCT13_15735</name>
</gene>
<dbReference type="Proteomes" id="UP000484381">
    <property type="component" value="Unassembled WGS sequence"/>
</dbReference>
<accession>A0A7X1NB57</accession>
<sequence>MSELDDGSLRGGRMAFDRHAMKRANCVANGALDGARDESLVGKWIAVSAVRRCSDPDESGIVRW</sequence>
<proteinExistence type="predicted"/>
<evidence type="ECO:0000313" key="2">
    <source>
        <dbReference type="Proteomes" id="UP000484381"/>
    </source>
</evidence>
<dbReference type="RefSeq" id="WP_152759593.1">
    <property type="nucleotide sequence ID" value="NZ_WHNP01000012.1"/>
</dbReference>
<reference evidence="1 2" key="1">
    <citation type="submission" date="2019-10" db="EMBL/GenBank/DDBJ databases">
        <title>Paraburkholderia sp. isolated from nodules of Mimosa pudica from Brazilian Atlantic Forest soils.</title>
        <authorList>
            <person name="Paulitsch F."/>
            <person name="Hungria M."/>
            <person name="Dall'Agnol R."/>
        </authorList>
    </citation>
    <scope>NUCLEOTIDE SEQUENCE [LARGE SCALE GENOMIC DNA]</scope>
    <source>
        <strain evidence="1 2">CNPSo 3157</strain>
    </source>
</reference>
<evidence type="ECO:0000313" key="1">
    <source>
        <dbReference type="EMBL" id="MPW18323.1"/>
    </source>
</evidence>
<organism evidence="1 2">
    <name type="scientific">Paraburkholderia franconis</name>
    <dbReference type="NCBI Taxonomy" id="2654983"/>
    <lineage>
        <taxon>Bacteria</taxon>
        <taxon>Pseudomonadati</taxon>
        <taxon>Pseudomonadota</taxon>
        <taxon>Betaproteobacteria</taxon>
        <taxon>Burkholderiales</taxon>
        <taxon>Burkholderiaceae</taxon>
        <taxon>Paraburkholderia</taxon>
    </lineage>
</organism>
<dbReference type="AlphaFoldDB" id="A0A7X1NB57"/>
<comment type="caution">
    <text evidence="1">The sequence shown here is derived from an EMBL/GenBank/DDBJ whole genome shotgun (WGS) entry which is preliminary data.</text>
</comment>